<dbReference type="InterPro" id="IPR008381">
    <property type="entry name" value="SDHAF3/Sdh7"/>
</dbReference>
<dbReference type="Pfam" id="PF13233">
    <property type="entry name" value="Complex1_LYR_2"/>
    <property type="match status" value="1"/>
</dbReference>
<organism evidence="8">
    <name type="scientific">Skeletonema marinoi</name>
    <dbReference type="NCBI Taxonomy" id="267567"/>
    <lineage>
        <taxon>Eukaryota</taxon>
        <taxon>Sar</taxon>
        <taxon>Stramenopiles</taxon>
        <taxon>Ochrophyta</taxon>
        <taxon>Bacillariophyta</taxon>
        <taxon>Coscinodiscophyceae</taxon>
        <taxon>Thalassiosirophycidae</taxon>
        <taxon>Thalassiosirales</taxon>
        <taxon>Skeletonemataceae</taxon>
        <taxon>Skeletonema</taxon>
        <taxon>Skeletonema marinoi-dohrnii complex</taxon>
    </lineage>
</organism>
<dbReference type="AlphaFoldDB" id="A0A7S2KCQ2"/>
<sequence length="131" mass="15057">MSTRIKGISLYKNILRAHARYLPHEMKQLGDAYVKAEFRLHTKAQPEQLEGFFAEWDKYLIHVERTGREKQLVDAALIDAAPQQQHGNNANQTINRKKGFGQDVSGDVPFNDEQKEQLQKLREEAINAAKK</sequence>
<dbReference type="CDD" id="cd20270">
    <property type="entry name" value="Complex1_LYR_SDHAF3_LYRM10"/>
    <property type="match status" value="1"/>
</dbReference>
<evidence type="ECO:0000256" key="1">
    <source>
        <dbReference type="ARBA" id="ARBA00004305"/>
    </source>
</evidence>
<evidence type="ECO:0000256" key="7">
    <source>
        <dbReference type="SAM" id="MobiDB-lite"/>
    </source>
</evidence>
<dbReference type="GO" id="GO:0034553">
    <property type="term" value="P:mitochondrial respiratory chain complex II assembly"/>
    <property type="evidence" value="ECO:0007669"/>
    <property type="project" value="UniProtKB-UniRule"/>
</dbReference>
<dbReference type="EMBL" id="HBGZ01000946">
    <property type="protein sequence ID" value="CAD9571545.1"/>
    <property type="molecule type" value="Transcribed_RNA"/>
</dbReference>
<reference evidence="8" key="1">
    <citation type="submission" date="2021-01" db="EMBL/GenBank/DDBJ databases">
        <authorList>
            <person name="Corre E."/>
            <person name="Pelletier E."/>
            <person name="Niang G."/>
            <person name="Scheremetjew M."/>
            <person name="Finn R."/>
            <person name="Kale V."/>
            <person name="Holt S."/>
            <person name="Cochrane G."/>
            <person name="Meng A."/>
            <person name="Brown T."/>
            <person name="Cohen L."/>
        </authorList>
    </citation>
    <scope>NUCLEOTIDE SEQUENCE</scope>
    <source>
        <strain evidence="8">SM1012Den-03</strain>
    </source>
</reference>
<evidence type="ECO:0000313" key="8">
    <source>
        <dbReference type="EMBL" id="CAD9571545.1"/>
    </source>
</evidence>
<evidence type="ECO:0000256" key="2">
    <source>
        <dbReference type="ARBA" id="ARBA00006020"/>
    </source>
</evidence>
<accession>A0A7S2KCQ2</accession>
<gene>
    <name evidence="8" type="ORF">SMAR0320_LOCUS707</name>
</gene>
<comment type="subunit">
    <text evidence="6">Interacts with the iron-sulfur protein subunit within the SDH catalytic dimer.</text>
</comment>
<dbReference type="PANTHER" id="PTHR13137:SF6">
    <property type="entry name" value="SUCCINATE DEHYDROGENASE ASSEMBLY FACTOR 3, MITOCHONDRIAL"/>
    <property type="match status" value="1"/>
</dbReference>
<comment type="function">
    <text evidence="6">Plays an essential role in the assembly of succinate dehydrogenase (SDH), an enzyme complex (also referred to as respiratory complex II) that is a component of both the tricarboxylic acid (TCA) cycle and the mitochondrial electron transport chain, and which couples the oxidation of succinate to fumarate with the reduction of ubiquinone (coenzyme Q) to ubiquinol. Promotes maturation of the iron-sulfur protein subunit of the SDH catalytic dimer, protecting it from the deleterious effects of oxidants. May act together with SDHAF1.</text>
</comment>
<evidence type="ECO:0000256" key="5">
    <source>
        <dbReference type="ARBA" id="ARBA00023186"/>
    </source>
</evidence>
<evidence type="ECO:0000256" key="4">
    <source>
        <dbReference type="ARBA" id="ARBA00023128"/>
    </source>
</evidence>
<feature type="region of interest" description="Disordered" evidence="7">
    <location>
        <begin position="82"/>
        <end position="114"/>
    </location>
</feature>
<comment type="similarity">
    <text evidence="2 6">Belongs to the complex I LYR family. SDHAF3 subfamily.</text>
</comment>
<dbReference type="PANTHER" id="PTHR13137">
    <property type="entry name" value="DC11 ACN9 HOMOLOG"/>
    <property type="match status" value="1"/>
</dbReference>
<name>A0A7S2KCQ2_9STRA</name>
<dbReference type="GO" id="GO:0006105">
    <property type="term" value="P:succinate metabolic process"/>
    <property type="evidence" value="ECO:0007669"/>
    <property type="project" value="TreeGrafter"/>
</dbReference>
<proteinExistence type="inferred from homology"/>
<protein>
    <recommendedName>
        <fullName evidence="6">Succinate dehydrogenase assembly factor 3</fullName>
        <shortName evidence="6">SDH assembly factor 3</shortName>
        <shortName evidence="6">SDHAF3</shortName>
    </recommendedName>
</protein>
<keyword evidence="5 6" id="KW-0143">Chaperone</keyword>
<comment type="subcellular location">
    <subcellularLocation>
        <location evidence="1 6">Mitochondrion matrix</location>
    </subcellularLocation>
</comment>
<evidence type="ECO:0000256" key="3">
    <source>
        <dbReference type="ARBA" id="ARBA00022946"/>
    </source>
</evidence>
<feature type="compositionally biased region" description="Polar residues" evidence="7">
    <location>
        <begin position="82"/>
        <end position="94"/>
    </location>
</feature>
<dbReference type="GO" id="GO:0005759">
    <property type="term" value="C:mitochondrial matrix"/>
    <property type="evidence" value="ECO:0007669"/>
    <property type="project" value="UniProtKB-SubCell"/>
</dbReference>
<dbReference type="GO" id="GO:0005758">
    <property type="term" value="C:mitochondrial intermembrane space"/>
    <property type="evidence" value="ECO:0007669"/>
    <property type="project" value="TreeGrafter"/>
</dbReference>
<evidence type="ECO:0000256" key="6">
    <source>
        <dbReference type="RuleBase" id="RU368039"/>
    </source>
</evidence>
<keyword evidence="3" id="KW-0809">Transit peptide</keyword>
<keyword evidence="4 6" id="KW-0496">Mitochondrion</keyword>